<organism evidence="1 2">
    <name type="scientific">Penicillium italicum</name>
    <name type="common">Blue mold</name>
    <dbReference type="NCBI Taxonomy" id="40296"/>
    <lineage>
        <taxon>Eukaryota</taxon>
        <taxon>Fungi</taxon>
        <taxon>Dikarya</taxon>
        <taxon>Ascomycota</taxon>
        <taxon>Pezizomycotina</taxon>
        <taxon>Eurotiomycetes</taxon>
        <taxon>Eurotiomycetidae</taxon>
        <taxon>Eurotiales</taxon>
        <taxon>Aspergillaceae</taxon>
        <taxon>Penicillium</taxon>
    </lineage>
</organism>
<dbReference type="AlphaFoldDB" id="A0A0A2L888"/>
<dbReference type="HOGENOM" id="CLU_1619593_0_0_1"/>
<reference evidence="1 2" key="1">
    <citation type="journal article" date="2015" name="Mol. Plant Microbe Interact.">
        <title>Genome, transcriptome, and functional analyses of Penicillium expansum provide new insights into secondary metabolism and pathogenicity.</title>
        <authorList>
            <person name="Ballester A.R."/>
            <person name="Marcet-Houben M."/>
            <person name="Levin E."/>
            <person name="Sela N."/>
            <person name="Selma-Lazaro C."/>
            <person name="Carmona L."/>
            <person name="Wisniewski M."/>
            <person name="Droby S."/>
            <person name="Gonzalez-Candelas L."/>
            <person name="Gabaldon T."/>
        </authorList>
    </citation>
    <scope>NUCLEOTIDE SEQUENCE [LARGE SCALE GENOMIC DNA]</scope>
    <source>
        <strain evidence="1 2">PHI-1</strain>
    </source>
</reference>
<evidence type="ECO:0000313" key="1">
    <source>
        <dbReference type="EMBL" id="KGO75401.1"/>
    </source>
</evidence>
<protein>
    <submittedName>
        <fullName evidence="1">Uncharacterized protein</fullName>
    </submittedName>
</protein>
<dbReference type="EMBL" id="JQGA01000470">
    <property type="protein sequence ID" value="KGO75401.1"/>
    <property type="molecule type" value="Genomic_DNA"/>
</dbReference>
<accession>A0A0A2L888</accession>
<dbReference type="Proteomes" id="UP000030104">
    <property type="component" value="Unassembled WGS sequence"/>
</dbReference>
<gene>
    <name evidence="1" type="ORF">PITC_080870</name>
</gene>
<sequence length="164" mass="18134">MCFAPVTSQQLAAPSPVEVDAEVSEMDFPSANRCSWAHWPTQPKGVFCVIQNEAAARCIINEISIALLHKAFPCPDHGPWPLNLQTETYLSSHLFTLRGKAHQAKGTYDYTLWYEDTGLKKAINLVLVEAKKLGFASAGDDQAGYIACVHWERKSSPSRNSIRG</sequence>
<evidence type="ECO:0000313" key="2">
    <source>
        <dbReference type="Proteomes" id="UP000030104"/>
    </source>
</evidence>
<name>A0A0A2L888_PENIT</name>
<comment type="caution">
    <text evidence="1">The sequence shown here is derived from an EMBL/GenBank/DDBJ whole genome shotgun (WGS) entry which is preliminary data.</text>
</comment>
<dbReference type="OrthoDB" id="2103397at2759"/>
<keyword evidence="2" id="KW-1185">Reference proteome</keyword>
<proteinExistence type="predicted"/>
<dbReference type="PhylomeDB" id="A0A0A2L888"/>